<dbReference type="InterPro" id="IPR036871">
    <property type="entry name" value="PX_dom_sf"/>
</dbReference>
<reference evidence="3 4" key="1">
    <citation type="submission" date="2024-03" db="EMBL/GenBank/DDBJ databases">
        <title>The Acrasis kona genome and developmental transcriptomes reveal deep origins of eukaryotic multicellular pathways.</title>
        <authorList>
            <person name="Sheikh S."/>
            <person name="Fu C.-J."/>
            <person name="Brown M.W."/>
            <person name="Baldauf S.L."/>
        </authorList>
    </citation>
    <scope>NUCLEOTIDE SEQUENCE [LARGE SCALE GENOMIC DNA]</scope>
    <source>
        <strain evidence="3 4">ATCC MYA-3509</strain>
    </source>
</reference>
<dbReference type="GO" id="GO:0035091">
    <property type="term" value="F:phosphatidylinositol binding"/>
    <property type="evidence" value="ECO:0007669"/>
    <property type="project" value="InterPro"/>
</dbReference>
<dbReference type="Gene3D" id="1.20.1270.60">
    <property type="entry name" value="Arfaptin homology (AH) domain/BAR domain"/>
    <property type="match status" value="1"/>
</dbReference>
<comment type="caution">
    <text evidence="3">The sequence shown here is derived from an EMBL/GenBank/DDBJ whole genome shotgun (WGS) entry which is preliminary data.</text>
</comment>
<evidence type="ECO:0000313" key="3">
    <source>
        <dbReference type="EMBL" id="KAL0487647.1"/>
    </source>
</evidence>
<sequence>MSEEQTQVPDITSQVETDLPTPQQAVLKTRPVQSSAPKLSLNKAKFDVSYDKIRKRWNIRTTALDNDGTARTNIVERERKDLEWLYDQLYMDHPGIYIPAKELLEPYKEPNQEHLTLLTFLVEVQRNAALNESPSLWDFLTATEQEFERSISESRDDHVKHSKGDIVLNYKKWAPKKFRNPSQEPLIVNFERIQACYRQTIASSKRLVNSEKDIFNSFDVIGREFKVFGNHDKANHNIFHAAGDQFMKLSHIPTTPLNLIPLNQTMDFTMDIYANYIIPSIIRFIDQPIIVFGEVGIINGDIEFNQKRVQLLQQKPTQTPNDQKQIQTINEVIDKLNRDKQAAEERKEVINSIFEEQLKRFQDLLRRDLATGMLNMLHDRLETQNRVIEQLTSQWTYSVLQQQ</sequence>
<proteinExistence type="predicted"/>
<dbReference type="Gene3D" id="3.30.1520.10">
    <property type="entry name" value="Phox-like domain"/>
    <property type="match status" value="1"/>
</dbReference>
<evidence type="ECO:0000313" key="4">
    <source>
        <dbReference type="Proteomes" id="UP001431209"/>
    </source>
</evidence>
<dbReference type="PANTHER" id="PTHR10555:SF170">
    <property type="entry name" value="FI18122P1"/>
    <property type="match status" value="1"/>
</dbReference>
<evidence type="ECO:0000256" key="2">
    <source>
        <dbReference type="SAM" id="MobiDB-lite"/>
    </source>
</evidence>
<dbReference type="GO" id="GO:0005768">
    <property type="term" value="C:endosome"/>
    <property type="evidence" value="ECO:0007669"/>
    <property type="project" value="TreeGrafter"/>
</dbReference>
<evidence type="ECO:0000256" key="1">
    <source>
        <dbReference type="SAM" id="Coils"/>
    </source>
</evidence>
<organism evidence="3 4">
    <name type="scientific">Acrasis kona</name>
    <dbReference type="NCBI Taxonomy" id="1008807"/>
    <lineage>
        <taxon>Eukaryota</taxon>
        <taxon>Discoba</taxon>
        <taxon>Heterolobosea</taxon>
        <taxon>Tetramitia</taxon>
        <taxon>Eutetramitia</taxon>
        <taxon>Acrasidae</taxon>
        <taxon>Acrasis</taxon>
    </lineage>
</organism>
<accession>A0AAW2ZE67</accession>
<dbReference type="Proteomes" id="UP001431209">
    <property type="component" value="Unassembled WGS sequence"/>
</dbReference>
<dbReference type="AlphaFoldDB" id="A0AAW2ZE67"/>
<feature type="coiled-coil region" evidence="1">
    <location>
        <begin position="326"/>
        <end position="394"/>
    </location>
</feature>
<dbReference type="InterPro" id="IPR027267">
    <property type="entry name" value="AH/BAR_dom_sf"/>
</dbReference>
<protein>
    <submittedName>
        <fullName evidence="3">Rnf8</fullName>
    </submittedName>
</protein>
<dbReference type="EMBL" id="JAOPGA020001357">
    <property type="protein sequence ID" value="KAL0487647.1"/>
    <property type="molecule type" value="Genomic_DNA"/>
</dbReference>
<gene>
    <name evidence="3" type="ORF">AKO1_000229</name>
</gene>
<keyword evidence="4" id="KW-1185">Reference proteome</keyword>
<name>A0AAW2ZE67_9EUKA</name>
<feature type="region of interest" description="Disordered" evidence="2">
    <location>
        <begin position="1"/>
        <end position="22"/>
    </location>
</feature>
<dbReference type="PANTHER" id="PTHR10555">
    <property type="entry name" value="SORTING NEXIN"/>
    <property type="match status" value="1"/>
</dbReference>
<keyword evidence="1" id="KW-0175">Coiled coil</keyword>